<sequence length="146" mass="16049">MHDVQRRFTVDQKLITNCPLHFPIKNDDTIPKDIQYTGYPTYGWDPSRTLNSICAERRCEPSPFGCRCDPTSQDPIVICCCCNQYRNNTQQRLCSQRSCVSGDCNCIGEKGSRGPPGIPGPVGPQGLTGHPGIEGAPGERGPKKKI</sequence>
<evidence type="ECO:0000313" key="2">
    <source>
        <dbReference type="Proteomes" id="UP000515146"/>
    </source>
</evidence>
<keyword evidence="2" id="KW-1185">Reference proteome</keyword>
<protein>
    <submittedName>
        <fullName evidence="3">Collagen alpha-1(III) chain-like</fullName>
    </submittedName>
</protein>
<dbReference type="RefSeq" id="XP_027195191.1">
    <property type="nucleotide sequence ID" value="XM_027339390.1"/>
</dbReference>
<reference evidence="3" key="1">
    <citation type="submission" date="2025-08" db="UniProtKB">
        <authorList>
            <consortium name="RefSeq"/>
        </authorList>
    </citation>
    <scope>IDENTIFICATION</scope>
    <source>
        <strain evidence="3">Airmid</strain>
    </source>
</reference>
<proteinExistence type="predicted"/>
<dbReference type="InterPro" id="IPR008160">
    <property type="entry name" value="Collagen"/>
</dbReference>
<feature type="region of interest" description="Disordered" evidence="1">
    <location>
        <begin position="114"/>
        <end position="146"/>
    </location>
</feature>
<accession>A0A6P6XQR8</accession>
<dbReference type="AlphaFoldDB" id="A0A6P6XQR8"/>
<evidence type="ECO:0000256" key="1">
    <source>
        <dbReference type="SAM" id="MobiDB-lite"/>
    </source>
</evidence>
<name>A0A6P6XQR8_DERPT</name>
<gene>
    <name evidence="3" type="primary">LOC113789803</name>
</gene>
<dbReference type="InParanoid" id="A0A6P6XQR8"/>
<evidence type="ECO:0000313" key="3">
    <source>
        <dbReference type="RefSeq" id="XP_027195191.1"/>
    </source>
</evidence>
<dbReference type="KEGG" id="dpte:113789803"/>
<dbReference type="Pfam" id="PF01391">
    <property type="entry name" value="Collagen"/>
    <property type="match status" value="1"/>
</dbReference>
<organism evidence="2 3">
    <name type="scientific">Dermatophagoides pteronyssinus</name>
    <name type="common">European house dust mite</name>
    <dbReference type="NCBI Taxonomy" id="6956"/>
    <lineage>
        <taxon>Eukaryota</taxon>
        <taxon>Metazoa</taxon>
        <taxon>Ecdysozoa</taxon>
        <taxon>Arthropoda</taxon>
        <taxon>Chelicerata</taxon>
        <taxon>Arachnida</taxon>
        <taxon>Acari</taxon>
        <taxon>Acariformes</taxon>
        <taxon>Sarcoptiformes</taxon>
        <taxon>Astigmata</taxon>
        <taxon>Psoroptidia</taxon>
        <taxon>Analgoidea</taxon>
        <taxon>Pyroglyphidae</taxon>
        <taxon>Dermatophagoidinae</taxon>
        <taxon>Dermatophagoides</taxon>
    </lineage>
</organism>
<dbReference type="Proteomes" id="UP000515146">
    <property type="component" value="Unplaced"/>
</dbReference>
<dbReference type="OrthoDB" id="5983381at2759"/>